<evidence type="ECO:0000256" key="1">
    <source>
        <dbReference type="SAM" id="Phobius"/>
    </source>
</evidence>
<dbReference type="Pfam" id="PF04666">
    <property type="entry name" value="MGAT4_cons"/>
    <property type="match status" value="1"/>
</dbReference>
<feature type="transmembrane region" description="Helical" evidence="1">
    <location>
        <begin position="12"/>
        <end position="29"/>
    </location>
</feature>
<evidence type="ECO:0000313" key="3">
    <source>
        <dbReference type="EMBL" id="CAG5104738.1"/>
    </source>
</evidence>
<evidence type="ECO:0000313" key="4">
    <source>
        <dbReference type="Proteomes" id="UP001158576"/>
    </source>
</evidence>
<dbReference type="InterPro" id="IPR057279">
    <property type="entry name" value="MGAT4"/>
</dbReference>
<name>A0ABN7ST62_OIKDI</name>
<dbReference type="PANTHER" id="PTHR12062:SF0">
    <property type="entry name" value="ALPHA-1,3-MANNOSYL-GLYCOPROTEIN 4-BETA-N-ACETYLGLUCOSAMINYLTRANSFERASE B"/>
    <property type="match status" value="1"/>
</dbReference>
<keyword evidence="4" id="KW-1185">Reference proteome</keyword>
<gene>
    <name evidence="3" type="ORF">OKIOD_LOCUS10260</name>
</gene>
<proteinExistence type="predicted"/>
<evidence type="ECO:0000259" key="2">
    <source>
        <dbReference type="Pfam" id="PF04666"/>
    </source>
</evidence>
<dbReference type="PANTHER" id="PTHR12062">
    <property type="entry name" value="N-ACETYLGLUCOSAMINYLTRANSFERASE VI"/>
    <property type="match status" value="1"/>
</dbReference>
<sequence length="459" mass="53419">MQRIMKINKQLNLCYLTGIAATVFLFTKLTEKKFTINDPYSINYPDQRNFSPIWSNSLGETDLFVGIPTVKRAAESYLRDTLTSIKNDLRTFKDSETFKISIVLFVGKSDKNYFDELVEEYQDDLSDDFAILMAPDDYYHKYLVKPISPTFGDSMERMFWRTMQALDYIFLWESAIDFPLYLQLEDDVLVSPGFFHFISGHLKSLENRRDWFSLEFSPLGFIGKMFNKESLQALTQYSKLFFDVKPIDWIYWSYIRMKVCSPEWDKDRCERELRKIVIPCSSRIPLLRHIGSISSLDGKVQNLVDRPQGNPEVSKLRCTDNIDLSELKAIYYSSKTIKVFSMKDKKTTIEISFRHLQSPEKLIFYHGSSQKLPGELSNQSKSKIPYTTKIYADIYGEGWKHVLDFFQCNHGSKTTTLGVKTSCSMNKLSSEKTIIKAIKIEVSSDHEPFLLHKIDIFRS</sequence>
<dbReference type="InterPro" id="IPR006759">
    <property type="entry name" value="Glyco_transf_54"/>
</dbReference>
<keyword evidence="1" id="KW-1133">Transmembrane helix</keyword>
<organism evidence="3 4">
    <name type="scientific">Oikopleura dioica</name>
    <name type="common">Tunicate</name>
    <dbReference type="NCBI Taxonomy" id="34765"/>
    <lineage>
        <taxon>Eukaryota</taxon>
        <taxon>Metazoa</taxon>
        <taxon>Chordata</taxon>
        <taxon>Tunicata</taxon>
        <taxon>Appendicularia</taxon>
        <taxon>Copelata</taxon>
        <taxon>Oikopleuridae</taxon>
        <taxon>Oikopleura</taxon>
    </lineage>
</organism>
<protein>
    <submittedName>
        <fullName evidence="3">Oidioi.mRNA.OKI2018_I69.chr1.g1495.t1.cds</fullName>
    </submittedName>
</protein>
<keyword evidence="1" id="KW-0812">Transmembrane</keyword>
<accession>A0ABN7ST62</accession>
<dbReference type="Proteomes" id="UP001158576">
    <property type="component" value="Chromosome 1"/>
</dbReference>
<reference evidence="3 4" key="1">
    <citation type="submission" date="2021-04" db="EMBL/GenBank/DDBJ databases">
        <authorList>
            <person name="Bliznina A."/>
        </authorList>
    </citation>
    <scope>NUCLEOTIDE SEQUENCE [LARGE SCALE GENOMIC DNA]</scope>
</reference>
<keyword evidence="1" id="KW-0472">Membrane</keyword>
<dbReference type="EMBL" id="OU015566">
    <property type="protein sequence ID" value="CAG5104738.1"/>
    <property type="molecule type" value="Genomic_DNA"/>
</dbReference>
<feature type="domain" description="MGAT4 conserved region" evidence="2">
    <location>
        <begin position="60"/>
        <end position="306"/>
    </location>
</feature>